<dbReference type="RefSeq" id="WP_104476161.1">
    <property type="nucleotide sequence ID" value="NZ_CP154825.1"/>
</dbReference>
<organism evidence="2 3">
    <name type="scientific">Actinokineospora auranticolor</name>
    <dbReference type="NCBI Taxonomy" id="155976"/>
    <lineage>
        <taxon>Bacteria</taxon>
        <taxon>Bacillati</taxon>
        <taxon>Actinomycetota</taxon>
        <taxon>Actinomycetes</taxon>
        <taxon>Pseudonocardiales</taxon>
        <taxon>Pseudonocardiaceae</taxon>
        <taxon>Actinokineospora</taxon>
    </lineage>
</organism>
<evidence type="ECO:0000313" key="3">
    <source>
        <dbReference type="Proteomes" id="UP000239203"/>
    </source>
</evidence>
<sequence>MSDGPALLTTFLLTTGTCVVVKPALLGALRLTNRFVCGGLLIACALLTFPEYALSSTINQPDRHPPRIAYAYSDAVAWIVAVLDRLTAALLRGVENLVRAIPAPGLALAAEVVSVVVFLI</sequence>
<keyword evidence="3" id="KW-1185">Reference proteome</keyword>
<keyword evidence="1" id="KW-1133">Transmembrane helix</keyword>
<accession>A0A2S6H164</accession>
<feature type="transmembrane region" description="Helical" evidence="1">
    <location>
        <begin position="6"/>
        <end position="28"/>
    </location>
</feature>
<keyword evidence="1" id="KW-0472">Membrane</keyword>
<protein>
    <submittedName>
        <fullName evidence="2">Uncharacterized protein</fullName>
    </submittedName>
</protein>
<evidence type="ECO:0000256" key="1">
    <source>
        <dbReference type="SAM" id="Phobius"/>
    </source>
</evidence>
<proteinExistence type="predicted"/>
<reference evidence="2 3" key="1">
    <citation type="submission" date="2018-02" db="EMBL/GenBank/DDBJ databases">
        <title>Genomic Encyclopedia of Archaeal and Bacterial Type Strains, Phase II (KMG-II): from individual species to whole genera.</title>
        <authorList>
            <person name="Goeker M."/>
        </authorList>
    </citation>
    <scope>NUCLEOTIDE SEQUENCE [LARGE SCALE GENOMIC DNA]</scope>
    <source>
        <strain evidence="2 3">YU 961-1</strain>
    </source>
</reference>
<dbReference type="AlphaFoldDB" id="A0A2S6H164"/>
<feature type="transmembrane region" description="Helical" evidence="1">
    <location>
        <begin position="101"/>
        <end position="119"/>
    </location>
</feature>
<keyword evidence="1" id="KW-0812">Transmembrane</keyword>
<dbReference type="EMBL" id="PTIX01000001">
    <property type="protein sequence ID" value="PPK71156.1"/>
    <property type="molecule type" value="Genomic_DNA"/>
</dbReference>
<evidence type="ECO:0000313" key="2">
    <source>
        <dbReference type="EMBL" id="PPK71156.1"/>
    </source>
</evidence>
<name>A0A2S6H164_9PSEU</name>
<feature type="transmembrane region" description="Helical" evidence="1">
    <location>
        <begin position="35"/>
        <end position="55"/>
    </location>
</feature>
<gene>
    <name evidence="2" type="ORF">CLV40_101345</name>
</gene>
<dbReference type="Proteomes" id="UP000239203">
    <property type="component" value="Unassembled WGS sequence"/>
</dbReference>
<comment type="caution">
    <text evidence="2">The sequence shown here is derived from an EMBL/GenBank/DDBJ whole genome shotgun (WGS) entry which is preliminary data.</text>
</comment>